<dbReference type="Pfam" id="PF00126">
    <property type="entry name" value="HTH_1"/>
    <property type="match status" value="1"/>
</dbReference>
<comment type="caution">
    <text evidence="6">The sequence shown here is derived from an EMBL/GenBank/DDBJ whole genome shotgun (WGS) entry which is preliminary data.</text>
</comment>
<dbReference type="PANTHER" id="PTHR30346:SF0">
    <property type="entry name" value="HCA OPERON TRANSCRIPTIONAL ACTIVATOR HCAR"/>
    <property type="match status" value="1"/>
</dbReference>
<keyword evidence="4" id="KW-0804">Transcription</keyword>
<dbReference type="PANTHER" id="PTHR30346">
    <property type="entry name" value="TRANSCRIPTIONAL DUAL REGULATOR HCAR-RELATED"/>
    <property type="match status" value="1"/>
</dbReference>
<dbReference type="PROSITE" id="PS50931">
    <property type="entry name" value="HTH_LYSR"/>
    <property type="match status" value="1"/>
</dbReference>
<dbReference type="RefSeq" id="WP_111543917.1">
    <property type="nucleotide sequence ID" value="NZ_MZXV01000017.1"/>
</dbReference>
<dbReference type="Proteomes" id="UP000248616">
    <property type="component" value="Unassembled WGS sequence"/>
</dbReference>
<keyword evidence="3" id="KW-0238">DNA-binding</keyword>
<dbReference type="Pfam" id="PF03466">
    <property type="entry name" value="LysR_substrate"/>
    <property type="match status" value="1"/>
</dbReference>
<dbReference type="InterPro" id="IPR005119">
    <property type="entry name" value="LysR_subst-bd"/>
</dbReference>
<protein>
    <recommendedName>
        <fullName evidence="5">HTH lysR-type domain-containing protein</fullName>
    </recommendedName>
</protein>
<dbReference type="SUPFAM" id="SSF53850">
    <property type="entry name" value="Periplasmic binding protein-like II"/>
    <property type="match status" value="1"/>
</dbReference>
<dbReference type="PRINTS" id="PR00039">
    <property type="entry name" value="HTHLYSR"/>
</dbReference>
<evidence type="ECO:0000256" key="1">
    <source>
        <dbReference type="ARBA" id="ARBA00009437"/>
    </source>
</evidence>
<evidence type="ECO:0000259" key="5">
    <source>
        <dbReference type="PROSITE" id="PS50931"/>
    </source>
</evidence>
<evidence type="ECO:0000313" key="6">
    <source>
        <dbReference type="EMBL" id="PZV38801.1"/>
    </source>
</evidence>
<dbReference type="EMBL" id="MZXV01000017">
    <property type="protein sequence ID" value="PZV38801.1"/>
    <property type="molecule type" value="Genomic_DNA"/>
</dbReference>
<accession>A0A2W7C8Y6</accession>
<evidence type="ECO:0000256" key="2">
    <source>
        <dbReference type="ARBA" id="ARBA00023015"/>
    </source>
</evidence>
<dbReference type="GO" id="GO:0003677">
    <property type="term" value="F:DNA binding"/>
    <property type="evidence" value="ECO:0007669"/>
    <property type="project" value="UniProtKB-KW"/>
</dbReference>
<evidence type="ECO:0000256" key="3">
    <source>
        <dbReference type="ARBA" id="ARBA00023125"/>
    </source>
</evidence>
<dbReference type="GO" id="GO:0003700">
    <property type="term" value="F:DNA-binding transcription factor activity"/>
    <property type="evidence" value="ECO:0007669"/>
    <property type="project" value="InterPro"/>
</dbReference>
<dbReference type="CDD" id="cd08414">
    <property type="entry name" value="PBP2_LTTR_aromatics_like"/>
    <property type="match status" value="1"/>
</dbReference>
<feature type="domain" description="HTH lysR-type" evidence="5">
    <location>
        <begin position="1"/>
        <end position="58"/>
    </location>
</feature>
<proteinExistence type="inferred from homology"/>
<evidence type="ECO:0000256" key="4">
    <source>
        <dbReference type="ARBA" id="ARBA00023163"/>
    </source>
</evidence>
<dbReference type="GO" id="GO:0032993">
    <property type="term" value="C:protein-DNA complex"/>
    <property type="evidence" value="ECO:0007669"/>
    <property type="project" value="TreeGrafter"/>
</dbReference>
<reference evidence="7" key="1">
    <citation type="submission" date="2017-03" db="EMBL/GenBank/DDBJ databases">
        <authorList>
            <person name="Safronova V.I."/>
            <person name="Sazanova A.L."/>
            <person name="Chirak E.R."/>
        </authorList>
    </citation>
    <scope>NUCLEOTIDE SEQUENCE [LARGE SCALE GENOMIC DNA]</scope>
    <source>
        <strain evidence="7">Ach-343</strain>
    </source>
</reference>
<organism evidence="6 7">
    <name type="scientific">Mesorhizobium kowhaii</name>
    <dbReference type="NCBI Taxonomy" id="1300272"/>
    <lineage>
        <taxon>Bacteria</taxon>
        <taxon>Pseudomonadati</taxon>
        <taxon>Pseudomonadota</taxon>
        <taxon>Alphaproteobacteria</taxon>
        <taxon>Hyphomicrobiales</taxon>
        <taxon>Phyllobacteriaceae</taxon>
        <taxon>Mesorhizobium</taxon>
    </lineage>
</organism>
<keyword evidence="2" id="KW-0805">Transcription regulation</keyword>
<dbReference type="AlphaFoldDB" id="A0A2W7C8Y6"/>
<comment type="similarity">
    <text evidence="1">Belongs to the LysR transcriptional regulatory family.</text>
</comment>
<evidence type="ECO:0000313" key="7">
    <source>
        <dbReference type="Proteomes" id="UP000248616"/>
    </source>
</evidence>
<sequence>MDLRQVRYFVAAAEQLHFGRAADRMNVVQPAISQQIKRLEEELGVELFDRIGNEVRLTEAGRQILPECRRLLRQAEETVRVAKSAGTGTSGRVSFAFVDNAVCALLPPLLRSFRDLYPEVDVQLQSLSRAEQQAGLEDRRIDIGLMPGPAPLSVLSEPFVSAPLVAAVPRNHPLASHEVINLDQLAQDRFVLFPATMRSRLLEVIIAACATAAFTPKVAQEALHIHTILALVDAGVGVTLVPPWVAREGVHAVSFVRLNRPTAFYELMFTWRKDNSNKAVESLRATAQLISLPEAIPRLDRAS</sequence>
<gene>
    <name evidence="6" type="ORF">B5V02_09100</name>
</gene>
<name>A0A2W7C8Y6_9HYPH</name>
<dbReference type="InterPro" id="IPR000847">
    <property type="entry name" value="LysR_HTH_N"/>
</dbReference>
<dbReference type="InterPro" id="IPR036388">
    <property type="entry name" value="WH-like_DNA-bd_sf"/>
</dbReference>
<dbReference type="Gene3D" id="3.40.190.10">
    <property type="entry name" value="Periplasmic binding protein-like II"/>
    <property type="match status" value="2"/>
</dbReference>
<dbReference type="FunFam" id="1.10.10.10:FF:000001">
    <property type="entry name" value="LysR family transcriptional regulator"/>
    <property type="match status" value="1"/>
</dbReference>
<dbReference type="InterPro" id="IPR036390">
    <property type="entry name" value="WH_DNA-bd_sf"/>
</dbReference>
<dbReference type="OrthoDB" id="9811588at2"/>
<dbReference type="SUPFAM" id="SSF46785">
    <property type="entry name" value="Winged helix' DNA-binding domain"/>
    <property type="match status" value="1"/>
</dbReference>
<dbReference type="Gene3D" id="1.10.10.10">
    <property type="entry name" value="Winged helix-like DNA-binding domain superfamily/Winged helix DNA-binding domain"/>
    <property type="match status" value="1"/>
</dbReference>
<keyword evidence="7" id="KW-1185">Reference proteome</keyword>